<keyword evidence="1" id="KW-0812">Transmembrane</keyword>
<accession>A0A1I3IYH9</accession>
<gene>
    <name evidence="2" type="ORF">SAMN04488095_1146</name>
</gene>
<sequence length="68" mass="7416">MTPRNPLALSTKAARYGAVALLVGAAILVWPVWQGMEAARAGAPEPRAGTPWEELQVFGWQLVQEETR</sequence>
<dbReference type="AlphaFoldDB" id="A0A1I3IYH9"/>
<keyword evidence="3" id="KW-1185">Reference proteome</keyword>
<evidence type="ECO:0000256" key="1">
    <source>
        <dbReference type="SAM" id="Phobius"/>
    </source>
</evidence>
<dbReference type="RefSeq" id="WP_092777921.1">
    <property type="nucleotide sequence ID" value="NZ_FORA01000001.1"/>
</dbReference>
<dbReference type="Proteomes" id="UP000199110">
    <property type="component" value="Unassembled WGS sequence"/>
</dbReference>
<evidence type="ECO:0000313" key="2">
    <source>
        <dbReference type="EMBL" id="SFI53032.1"/>
    </source>
</evidence>
<dbReference type="STRING" id="390807.SAMN04488095_1146"/>
<feature type="transmembrane region" description="Helical" evidence="1">
    <location>
        <begin position="13"/>
        <end position="33"/>
    </location>
</feature>
<dbReference type="EMBL" id="FORA01000001">
    <property type="protein sequence ID" value="SFI53032.1"/>
    <property type="molecule type" value="Genomic_DNA"/>
</dbReference>
<protein>
    <submittedName>
        <fullName evidence="2">Uncharacterized protein</fullName>
    </submittedName>
</protein>
<proteinExistence type="predicted"/>
<keyword evidence="1" id="KW-0472">Membrane</keyword>
<reference evidence="2 3" key="1">
    <citation type="submission" date="2016-10" db="EMBL/GenBank/DDBJ databases">
        <authorList>
            <person name="de Groot N.N."/>
        </authorList>
    </citation>
    <scope>NUCLEOTIDE SEQUENCE [LARGE SCALE GENOMIC DNA]</scope>
    <source>
        <strain evidence="2 3">DSM 19073</strain>
    </source>
</reference>
<keyword evidence="1" id="KW-1133">Transmembrane helix</keyword>
<organism evidence="2 3">
    <name type="scientific">Jannaschia pohangensis</name>
    <dbReference type="NCBI Taxonomy" id="390807"/>
    <lineage>
        <taxon>Bacteria</taxon>
        <taxon>Pseudomonadati</taxon>
        <taxon>Pseudomonadota</taxon>
        <taxon>Alphaproteobacteria</taxon>
        <taxon>Rhodobacterales</taxon>
        <taxon>Roseobacteraceae</taxon>
        <taxon>Jannaschia</taxon>
    </lineage>
</organism>
<name>A0A1I3IYH9_9RHOB</name>
<evidence type="ECO:0000313" key="3">
    <source>
        <dbReference type="Proteomes" id="UP000199110"/>
    </source>
</evidence>